<name>A0A4Q1D1G7_9BACT</name>
<dbReference type="AlphaFoldDB" id="A0A4Q1D1G7"/>
<organism evidence="1 2">
    <name type="scientific">Filimonas effusa</name>
    <dbReference type="NCBI Taxonomy" id="2508721"/>
    <lineage>
        <taxon>Bacteria</taxon>
        <taxon>Pseudomonadati</taxon>
        <taxon>Bacteroidota</taxon>
        <taxon>Chitinophagia</taxon>
        <taxon>Chitinophagales</taxon>
        <taxon>Chitinophagaceae</taxon>
        <taxon>Filimonas</taxon>
    </lineage>
</organism>
<evidence type="ECO:0000313" key="1">
    <source>
        <dbReference type="EMBL" id="RXK81696.1"/>
    </source>
</evidence>
<dbReference type="OrthoDB" id="771660at2"/>
<gene>
    <name evidence="1" type="ORF">ESB13_18035</name>
</gene>
<dbReference type="RefSeq" id="WP_129005093.1">
    <property type="nucleotide sequence ID" value="NZ_SDHZ01000003.1"/>
</dbReference>
<keyword evidence="2" id="KW-1185">Reference proteome</keyword>
<sequence length="242" mass="27911">MNEIIITNEEFVVDLFNNCIRQNDNRDNKILLSDMEVDKGTGLHRFLFDYNTKNVYKLPQNCHTVPMDVAYIELPPMRVFTQNKDNVLSSQTPDNFSLEISSSKFVGREIPIMTLLSVDFLVDTRNKEFTQLSNRENKIPFTAVGLDKKTEIFQLNYCTGIKNLVSLSNDRDSLKATINIPGLWNIDPVGEAIWNGKISGFKQTEEYMHHYRMYHKTNINLSVPKKQRTVNPSSSGRRKRNG</sequence>
<dbReference type="EMBL" id="SDHZ01000003">
    <property type="protein sequence ID" value="RXK81696.1"/>
    <property type="molecule type" value="Genomic_DNA"/>
</dbReference>
<proteinExistence type="predicted"/>
<evidence type="ECO:0000313" key="2">
    <source>
        <dbReference type="Proteomes" id="UP000290545"/>
    </source>
</evidence>
<protein>
    <submittedName>
        <fullName evidence="1">Uncharacterized protein</fullName>
    </submittedName>
</protein>
<reference evidence="1 2" key="1">
    <citation type="submission" date="2019-01" db="EMBL/GenBank/DDBJ databases">
        <title>Filimonas sp. strain TTM-71.</title>
        <authorList>
            <person name="Chen W.-M."/>
        </authorList>
    </citation>
    <scope>NUCLEOTIDE SEQUENCE [LARGE SCALE GENOMIC DNA]</scope>
    <source>
        <strain evidence="1 2">TTM-71</strain>
    </source>
</reference>
<dbReference type="Proteomes" id="UP000290545">
    <property type="component" value="Unassembled WGS sequence"/>
</dbReference>
<comment type="caution">
    <text evidence="1">The sequence shown here is derived from an EMBL/GenBank/DDBJ whole genome shotgun (WGS) entry which is preliminary data.</text>
</comment>
<accession>A0A4Q1D1G7</accession>